<evidence type="ECO:0000313" key="10">
    <source>
        <dbReference type="Proteomes" id="UP000319897"/>
    </source>
</evidence>
<organism evidence="9 10">
    <name type="scientific">Sandaracinobacter neustonicus</name>
    <dbReference type="NCBI Taxonomy" id="1715348"/>
    <lineage>
        <taxon>Bacteria</taxon>
        <taxon>Pseudomonadati</taxon>
        <taxon>Pseudomonadota</taxon>
        <taxon>Alphaproteobacteria</taxon>
        <taxon>Sphingomonadales</taxon>
        <taxon>Sphingosinicellaceae</taxon>
        <taxon>Sandaracinobacter</taxon>
    </lineage>
</organism>
<evidence type="ECO:0000256" key="5">
    <source>
        <dbReference type="ARBA" id="ARBA00023136"/>
    </source>
</evidence>
<comment type="caution">
    <text evidence="9">The sequence shown here is derived from an EMBL/GenBank/DDBJ whole genome shotgun (WGS) entry which is preliminary data.</text>
</comment>
<dbReference type="Pfam" id="PF02687">
    <property type="entry name" value="FtsX"/>
    <property type="match status" value="2"/>
</dbReference>
<dbReference type="InterPro" id="IPR003838">
    <property type="entry name" value="ABC3_permease_C"/>
</dbReference>
<reference evidence="9 10" key="1">
    <citation type="submission" date="2019-06" db="EMBL/GenBank/DDBJ databases">
        <authorList>
            <person name="Lee I."/>
            <person name="Jang G.I."/>
            <person name="Hwang C.Y."/>
        </authorList>
    </citation>
    <scope>NUCLEOTIDE SEQUENCE [LARGE SCALE GENOMIC DNA]</scope>
    <source>
        <strain evidence="9 10">PAMC 28131</strain>
    </source>
</reference>
<dbReference type="EMBL" id="VFSU01000016">
    <property type="protein sequence ID" value="TPE62909.1"/>
    <property type="molecule type" value="Genomic_DNA"/>
</dbReference>
<keyword evidence="4 6" id="KW-1133">Transmembrane helix</keyword>
<feature type="domain" description="ABC3 transporter permease C-terminal" evidence="7">
    <location>
        <begin position="728"/>
        <end position="837"/>
    </location>
</feature>
<comment type="subcellular location">
    <subcellularLocation>
        <location evidence="1">Cell membrane</location>
        <topology evidence="1">Multi-pass membrane protein</topology>
    </subcellularLocation>
</comment>
<feature type="transmembrane region" description="Helical" evidence="6">
    <location>
        <begin position="321"/>
        <end position="348"/>
    </location>
</feature>
<feature type="transmembrane region" description="Helical" evidence="6">
    <location>
        <begin position="368"/>
        <end position="388"/>
    </location>
</feature>
<proteinExistence type="predicted"/>
<dbReference type="InterPro" id="IPR025857">
    <property type="entry name" value="MacB_PCD"/>
</dbReference>
<sequence length="848" mass="88007">MAPVPAPQARLREWPLAARFAVREARGGLGALRLLFICLLLGVLAMAGVGSLAAAIEQGLSDQGQSILGADVEARLTQRAPTPEERATLTQFGGTLSENIKMRAMVRGESGAAAGRELLAELKAVDGRWPMYGAADVRGGGGNAAVQAALAKGAVVAADLADQLGLKVGDEVGIGEARMPVAAILTLEPDKASEGFTFGPSVLISMQRLEQTQLVQPGSLYRHHVKLKLPPGTDPVAVREAIEKAHPDAGWRLADSRDGAPGVRRFVERLGQFLTLVSLTALAVAGVGVGNGVRSYLDRKAGTIATLKALGGSSGLVLKTYLLLVGGVALVAAAVGALLGALVPWIVVQLAGDALPVPPALGLHAGPMLTAIAFGLLVALAFAVPPLARAGALPAQRIFRGSVEQWPWPSARALGVALGAGAVVAALAVWQAAERLFAAGFLGGALAVLALLFGAGTLIQWGAARLPRPKKVLPRLALANVHRPGAMTRQLVVALGLGLSLFATLAFIETSFNAELQKTVPAKAPGFFLLDLPKEDAPRFRESLPAGSEVTMVPSLRGPVTAVNGVPASELKDVPEGSYVLRGDRGLTWAEDLPKGNRLVAGHWWPKDYAGPPLVSMDAEQAGLLGLKVGDRITVSVLGVEIEAKIASLREVDWDSMGFNFVLIYDPNTLRDAPYSYMSTVTPPAAAEAGFTGQVTRAFPTVSVVKVKDVLGEVSELVMQMGTAVRAAASVAILAGIAVLVGALAAQARARIYDNVILKTLGATRRQLMAAAGLEYAGLGLLVSGIALLLGGLAGWIVVTQVLKFQWAPDWGVALLTVLAGAAITLLLGLAGAWRTLGVKVARVLRES</sequence>
<keyword evidence="5 6" id="KW-0472">Membrane</keyword>
<feature type="transmembrane region" description="Helical" evidence="6">
    <location>
        <begin position="273"/>
        <end position="293"/>
    </location>
</feature>
<dbReference type="PANTHER" id="PTHR30287">
    <property type="entry name" value="MEMBRANE COMPONENT OF PREDICTED ABC SUPERFAMILY METABOLITE UPTAKE TRANSPORTER"/>
    <property type="match status" value="1"/>
</dbReference>
<keyword evidence="10" id="KW-1185">Reference proteome</keyword>
<evidence type="ECO:0000256" key="1">
    <source>
        <dbReference type="ARBA" id="ARBA00004651"/>
    </source>
</evidence>
<dbReference type="PANTHER" id="PTHR30287:SF1">
    <property type="entry name" value="INNER MEMBRANE PROTEIN"/>
    <property type="match status" value="1"/>
</dbReference>
<evidence type="ECO:0000259" key="8">
    <source>
        <dbReference type="Pfam" id="PF12704"/>
    </source>
</evidence>
<accession>A0A501XR85</accession>
<evidence type="ECO:0000256" key="2">
    <source>
        <dbReference type="ARBA" id="ARBA00022475"/>
    </source>
</evidence>
<evidence type="ECO:0000313" key="9">
    <source>
        <dbReference type="EMBL" id="TPE62909.1"/>
    </source>
</evidence>
<protein>
    <submittedName>
        <fullName evidence="9">FtsX-like permease family protein</fullName>
    </submittedName>
</protein>
<feature type="transmembrane region" description="Helical" evidence="6">
    <location>
        <begin position="436"/>
        <end position="461"/>
    </location>
</feature>
<dbReference type="GO" id="GO:0005886">
    <property type="term" value="C:plasma membrane"/>
    <property type="evidence" value="ECO:0007669"/>
    <property type="project" value="UniProtKB-SubCell"/>
</dbReference>
<feature type="transmembrane region" description="Helical" evidence="6">
    <location>
        <begin position="34"/>
        <end position="56"/>
    </location>
</feature>
<feature type="domain" description="MacB-like periplasmic core" evidence="8">
    <location>
        <begin position="37"/>
        <end position="244"/>
    </location>
</feature>
<name>A0A501XR85_9SPHN</name>
<dbReference type="OrthoDB" id="9775544at2"/>
<feature type="transmembrane region" description="Helical" evidence="6">
    <location>
        <begin position="776"/>
        <end position="799"/>
    </location>
</feature>
<keyword evidence="3 6" id="KW-0812">Transmembrane</keyword>
<feature type="domain" description="ABC3 transporter permease C-terminal" evidence="7">
    <location>
        <begin position="276"/>
        <end position="390"/>
    </location>
</feature>
<dbReference type="InterPro" id="IPR038766">
    <property type="entry name" value="Membrane_comp_ABC_pdt"/>
</dbReference>
<dbReference type="Pfam" id="PF12704">
    <property type="entry name" value="MacB_PCD"/>
    <property type="match status" value="1"/>
</dbReference>
<evidence type="ECO:0000256" key="6">
    <source>
        <dbReference type="SAM" id="Phobius"/>
    </source>
</evidence>
<keyword evidence="2" id="KW-1003">Cell membrane</keyword>
<evidence type="ECO:0000259" key="7">
    <source>
        <dbReference type="Pfam" id="PF02687"/>
    </source>
</evidence>
<dbReference type="AlphaFoldDB" id="A0A501XR85"/>
<feature type="transmembrane region" description="Helical" evidence="6">
    <location>
        <begin position="811"/>
        <end position="834"/>
    </location>
</feature>
<dbReference type="Proteomes" id="UP000319897">
    <property type="component" value="Unassembled WGS sequence"/>
</dbReference>
<evidence type="ECO:0000256" key="4">
    <source>
        <dbReference type="ARBA" id="ARBA00022989"/>
    </source>
</evidence>
<feature type="transmembrane region" description="Helical" evidence="6">
    <location>
        <begin position="727"/>
        <end position="746"/>
    </location>
</feature>
<feature type="transmembrane region" description="Helical" evidence="6">
    <location>
        <begin position="409"/>
        <end position="430"/>
    </location>
</feature>
<evidence type="ECO:0000256" key="3">
    <source>
        <dbReference type="ARBA" id="ARBA00022692"/>
    </source>
</evidence>
<gene>
    <name evidence="9" type="ORF">FJQ54_04985</name>
</gene>
<feature type="transmembrane region" description="Helical" evidence="6">
    <location>
        <begin position="491"/>
        <end position="508"/>
    </location>
</feature>